<protein>
    <submittedName>
        <fullName evidence="1">Uncharacterized protein</fullName>
    </submittedName>
</protein>
<dbReference type="Proteomes" id="UP001732700">
    <property type="component" value="Chromosome 2A"/>
</dbReference>
<accession>A0ACD5UBL3</accession>
<name>A0ACD5UBL3_AVESA</name>
<sequence length="636" mass="70378">MGHSARKKKKRGGAGRKAGKDHAAQLEGDQTALADELTALAAIFLEDFKVTSESPHTRFSICVRPYSDGMGFGDLNVSAIMDVICFAGYPHKCPKLRIIPEKSLSKEDADRLLSLLVEQANIYSREGRVMIFDLVEAAQEFLSEIAPANDPASTAPHLVSNTIHQTTDADAKVSLDSGSDPGISYIFNSFDLFSQLYDDNSWQRQSFDPITDSAKKTIESPVQLNVRSKRKPVDEKSRFSADKINAAKSSSRDNAEQHAIKHGNIRDAVSSLHVVAEETDNDSKTLSTSNGGGMSDTPDRSSSSVHEPEDSDLEDEAWNDEGSDSGSSNAPSYVSDTLDDSARNKKRDLILVHLLRLACASKDSLSAALPEISSELCNIGVLSEWAKELISESSAVFGETFDHVFGQQMISSECSVFWRADSSSSRPNSRYLNDFEELRSLGQGGFGRVTLCKNKLDGRQYAVKKIRLKDRSPQVNEKILSASRTAESSLYSFDDISLSDAGAGNKQESTYLYIQMEYCPRTLRQDFETYSSSFNVDHAWHLFRQIVEGLAHVHSQGIIHRDLTPSNIFFDVRNDIKIGDFGLAKFLKLEQLDHDLYLPTEATGVSMDGTGQVGTYFYTAPEVEQKWPQINEKVRI</sequence>
<evidence type="ECO:0000313" key="1">
    <source>
        <dbReference type="EnsemblPlants" id="AVESA.00010b.r2.2AG0227920.1.CDS"/>
    </source>
</evidence>
<dbReference type="EnsemblPlants" id="AVESA.00010b.r2.2AG0227920.1">
    <property type="protein sequence ID" value="AVESA.00010b.r2.2AG0227920.1.CDS"/>
    <property type="gene ID" value="AVESA.00010b.r2.2AG0227920"/>
</dbReference>
<reference evidence="1" key="2">
    <citation type="submission" date="2025-09" db="UniProtKB">
        <authorList>
            <consortium name="EnsemblPlants"/>
        </authorList>
    </citation>
    <scope>IDENTIFICATION</scope>
</reference>
<organism evidence="1 2">
    <name type="scientific">Avena sativa</name>
    <name type="common">Oat</name>
    <dbReference type="NCBI Taxonomy" id="4498"/>
    <lineage>
        <taxon>Eukaryota</taxon>
        <taxon>Viridiplantae</taxon>
        <taxon>Streptophyta</taxon>
        <taxon>Embryophyta</taxon>
        <taxon>Tracheophyta</taxon>
        <taxon>Spermatophyta</taxon>
        <taxon>Magnoliopsida</taxon>
        <taxon>Liliopsida</taxon>
        <taxon>Poales</taxon>
        <taxon>Poaceae</taxon>
        <taxon>BOP clade</taxon>
        <taxon>Pooideae</taxon>
        <taxon>Poodae</taxon>
        <taxon>Poeae</taxon>
        <taxon>Poeae Chloroplast Group 1 (Aveneae type)</taxon>
        <taxon>Aveninae</taxon>
        <taxon>Avena</taxon>
    </lineage>
</organism>
<proteinExistence type="predicted"/>
<evidence type="ECO:0000313" key="2">
    <source>
        <dbReference type="Proteomes" id="UP001732700"/>
    </source>
</evidence>
<reference evidence="1" key="1">
    <citation type="submission" date="2021-05" db="EMBL/GenBank/DDBJ databases">
        <authorList>
            <person name="Scholz U."/>
            <person name="Mascher M."/>
            <person name="Fiebig A."/>
        </authorList>
    </citation>
    <scope>NUCLEOTIDE SEQUENCE [LARGE SCALE GENOMIC DNA]</scope>
</reference>
<keyword evidence="2" id="KW-1185">Reference proteome</keyword>